<proteinExistence type="predicted"/>
<protein>
    <submittedName>
        <fullName evidence="1">Uncharacterized protein</fullName>
    </submittedName>
</protein>
<evidence type="ECO:0000313" key="1">
    <source>
        <dbReference type="EMBL" id="BBX24231.1"/>
    </source>
</evidence>
<gene>
    <name evidence="1" type="ORF">MTER_36420</name>
</gene>
<organism evidence="1 2">
    <name type="scientific">Mycolicibacter terrae</name>
    <dbReference type="NCBI Taxonomy" id="1788"/>
    <lineage>
        <taxon>Bacteria</taxon>
        <taxon>Bacillati</taxon>
        <taxon>Actinomycetota</taxon>
        <taxon>Actinomycetes</taxon>
        <taxon>Mycobacteriales</taxon>
        <taxon>Mycobacteriaceae</taxon>
        <taxon>Mycolicibacter</taxon>
    </lineage>
</organism>
<dbReference type="AlphaFoldDB" id="A0AAD1I0Z2"/>
<name>A0AAD1I0Z2_9MYCO</name>
<dbReference type="Proteomes" id="UP000467636">
    <property type="component" value="Chromosome"/>
</dbReference>
<keyword evidence="2" id="KW-1185">Reference proteome</keyword>
<accession>A0AAD1I0Z2</accession>
<sequence>MGTELTSDIGSDYRRNSFVPHLLSVAGTRERAGFTACFGGSSDDCRKTAPLSSELRHCTACPARVTDAVGSHLGSTLKPGGAVLTRGVFRRSGSVACIRADASPNEVLACSIVHDGQAAVNSALSGRVGGT</sequence>
<evidence type="ECO:0000313" key="2">
    <source>
        <dbReference type="Proteomes" id="UP000467636"/>
    </source>
</evidence>
<dbReference type="EMBL" id="AP022564">
    <property type="protein sequence ID" value="BBX24231.1"/>
    <property type="molecule type" value="Genomic_DNA"/>
</dbReference>
<reference evidence="1 2" key="1">
    <citation type="journal article" date="2019" name="Emerg. Microbes Infect.">
        <title>Comprehensive subspecies identification of 175 nontuberculous mycobacteria species based on 7547 genomic profiles.</title>
        <authorList>
            <person name="Matsumoto Y."/>
            <person name="Kinjo T."/>
            <person name="Motooka D."/>
            <person name="Nabeya D."/>
            <person name="Jung N."/>
            <person name="Uechi K."/>
            <person name="Horii T."/>
            <person name="Iida T."/>
            <person name="Fujita J."/>
            <person name="Nakamura S."/>
        </authorList>
    </citation>
    <scope>NUCLEOTIDE SEQUENCE [LARGE SCALE GENOMIC DNA]</scope>
    <source>
        <strain evidence="1 2">JCM 12143</strain>
    </source>
</reference>